<feature type="compositionally biased region" description="Basic residues" evidence="1">
    <location>
        <begin position="263"/>
        <end position="275"/>
    </location>
</feature>
<dbReference type="EMBL" id="NHYD01003953">
    <property type="protein sequence ID" value="PPQ68629.1"/>
    <property type="molecule type" value="Genomic_DNA"/>
</dbReference>
<feature type="compositionally biased region" description="Acidic residues" evidence="1">
    <location>
        <begin position="560"/>
        <end position="574"/>
    </location>
</feature>
<feature type="compositionally biased region" description="Basic and acidic residues" evidence="1">
    <location>
        <begin position="157"/>
        <end position="166"/>
    </location>
</feature>
<feature type="region of interest" description="Disordered" evidence="1">
    <location>
        <begin position="257"/>
        <end position="288"/>
    </location>
</feature>
<gene>
    <name evidence="2" type="ORF">CVT25_005540</name>
</gene>
<sequence length="574" mass="64039">MALLQDGAKSSVILQGTSSAESDFIFKEGVFHATFEGHNHPRKEASELHAHLTYVPPPPAINENGKRTWLQPQETYINYPAHFYAAQLVHYGIKPLKTKSAAKKKLLYAFSGPDGKTLEVPKSILELEKAMRRQSLSNPAPMEVDQKVSVPKIQKQHNKDTPELSKSEPTIASAFKAPRTKQTARKTTRPTVPLSTMVTSQPSNPEPVMSKPTLTDLASSSNQAPRTKQTAIKTNWPGIIPETIVFDLSPAACTNTVASTSTRGRRTKQTARKSTGRNPPKSSGFLEPRAAVKRFEKSLVPEKAPQMTDAEIRDGIKNLSAVRARQILELLFDKIPAVVDTLDAELSSGKKNGQSSKVKEKPVNPSVWMGMYDIDAPAVEDLYGDGHYSFGIYPSSTSKHLWASFNFGGFTGVMRSIYPVPNFLNTEIHFEWRGDIDQSGMTFDDDNRAVITFLPGGLLRGKMSAPIYGTYWFYGCRPSRGVETTTRKQQLGKVSSWKSTWRNINSHNYDVARRARWGRSGGEQKEEKAFESDTTDGKQKRTSKIDLKNFMKEPSSDNESYGDDDEEEDEYYGW</sequence>
<protein>
    <submittedName>
        <fullName evidence="2">Uncharacterized protein</fullName>
    </submittedName>
</protein>
<dbReference type="Proteomes" id="UP000283269">
    <property type="component" value="Unassembled WGS sequence"/>
</dbReference>
<dbReference type="AlphaFoldDB" id="A0A409VQW7"/>
<evidence type="ECO:0000313" key="3">
    <source>
        <dbReference type="Proteomes" id="UP000283269"/>
    </source>
</evidence>
<feature type="compositionally biased region" description="Basic and acidic residues" evidence="1">
    <location>
        <begin position="522"/>
        <end position="555"/>
    </location>
</feature>
<proteinExistence type="predicted"/>
<keyword evidence="3" id="KW-1185">Reference proteome</keyword>
<organism evidence="2 3">
    <name type="scientific">Psilocybe cyanescens</name>
    <dbReference type="NCBI Taxonomy" id="93625"/>
    <lineage>
        <taxon>Eukaryota</taxon>
        <taxon>Fungi</taxon>
        <taxon>Dikarya</taxon>
        <taxon>Basidiomycota</taxon>
        <taxon>Agaricomycotina</taxon>
        <taxon>Agaricomycetes</taxon>
        <taxon>Agaricomycetidae</taxon>
        <taxon>Agaricales</taxon>
        <taxon>Agaricineae</taxon>
        <taxon>Strophariaceae</taxon>
        <taxon>Psilocybe</taxon>
    </lineage>
</organism>
<feature type="region of interest" description="Disordered" evidence="1">
    <location>
        <begin position="515"/>
        <end position="574"/>
    </location>
</feature>
<feature type="region of interest" description="Disordered" evidence="1">
    <location>
        <begin position="134"/>
        <end position="229"/>
    </location>
</feature>
<feature type="compositionally biased region" description="Polar residues" evidence="1">
    <location>
        <begin position="212"/>
        <end position="229"/>
    </location>
</feature>
<accession>A0A409VQW7</accession>
<evidence type="ECO:0000313" key="2">
    <source>
        <dbReference type="EMBL" id="PPQ68629.1"/>
    </source>
</evidence>
<comment type="caution">
    <text evidence="2">The sequence shown here is derived from an EMBL/GenBank/DDBJ whole genome shotgun (WGS) entry which is preliminary data.</text>
</comment>
<feature type="compositionally biased region" description="Polar residues" evidence="1">
    <location>
        <begin position="189"/>
        <end position="203"/>
    </location>
</feature>
<feature type="compositionally biased region" description="Basic residues" evidence="1">
    <location>
        <begin position="178"/>
        <end position="188"/>
    </location>
</feature>
<dbReference type="InParanoid" id="A0A409VQW7"/>
<dbReference type="OrthoDB" id="4121058at2759"/>
<reference evidence="2 3" key="1">
    <citation type="journal article" date="2018" name="Evol. Lett.">
        <title>Horizontal gene cluster transfer increased hallucinogenic mushroom diversity.</title>
        <authorList>
            <person name="Reynolds H.T."/>
            <person name="Vijayakumar V."/>
            <person name="Gluck-Thaler E."/>
            <person name="Korotkin H.B."/>
            <person name="Matheny P.B."/>
            <person name="Slot J.C."/>
        </authorList>
    </citation>
    <scope>NUCLEOTIDE SEQUENCE [LARGE SCALE GENOMIC DNA]</scope>
    <source>
        <strain evidence="2 3">2631</strain>
    </source>
</reference>
<name>A0A409VQW7_PSICY</name>
<evidence type="ECO:0000256" key="1">
    <source>
        <dbReference type="SAM" id="MobiDB-lite"/>
    </source>
</evidence>